<dbReference type="RefSeq" id="WP_212963658.1">
    <property type="nucleotide sequence ID" value="NZ_BOQT01000018.1"/>
</dbReference>
<evidence type="ECO:0000313" key="7">
    <source>
        <dbReference type="EMBL" id="GIN22538.1"/>
    </source>
</evidence>
<keyword evidence="3" id="KW-0378">Hydrolase</keyword>
<organism evidence="7 8">
    <name type="scientific">Siminovitchia fordii</name>
    <dbReference type="NCBI Taxonomy" id="254759"/>
    <lineage>
        <taxon>Bacteria</taxon>
        <taxon>Bacillati</taxon>
        <taxon>Bacillota</taxon>
        <taxon>Bacilli</taxon>
        <taxon>Bacillales</taxon>
        <taxon>Bacillaceae</taxon>
        <taxon>Siminovitchia</taxon>
    </lineage>
</organism>
<evidence type="ECO:0000256" key="4">
    <source>
        <dbReference type="ARBA" id="ARBA00022839"/>
    </source>
</evidence>
<feature type="domain" description="RecJ OB" evidence="6">
    <location>
        <begin position="446"/>
        <end position="555"/>
    </location>
</feature>
<dbReference type="InterPro" id="IPR001667">
    <property type="entry name" value="DDH_dom"/>
</dbReference>
<dbReference type="Pfam" id="PF17768">
    <property type="entry name" value="RecJ_OB"/>
    <property type="match status" value="1"/>
</dbReference>
<dbReference type="InterPro" id="IPR038763">
    <property type="entry name" value="DHH_sf"/>
</dbReference>
<evidence type="ECO:0000256" key="2">
    <source>
        <dbReference type="ARBA" id="ARBA00022722"/>
    </source>
</evidence>
<dbReference type="PANTHER" id="PTHR30255">
    <property type="entry name" value="SINGLE-STRANDED-DNA-SPECIFIC EXONUCLEASE RECJ"/>
    <property type="match status" value="1"/>
</dbReference>
<gene>
    <name evidence="7" type="primary">yorK</name>
    <name evidence="7" type="ORF">J1TS3_36720</name>
</gene>
<dbReference type="Gene3D" id="3.10.310.30">
    <property type="match status" value="1"/>
</dbReference>
<dbReference type="Pfam" id="PF01368">
    <property type="entry name" value="DHH"/>
    <property type="match status" value="1"/>
</dbReference>
<evidence type="ECO:0000256" key="1">
    <source>
        <dbReference type="ARBA" id="ARBA00005915"/>
    </source>
</evidence>
<name>A0ABQ4K9Z2_9BACI</name>
<keyword evidence="8" id="KW-1185">Reference proteome</keyword>
<dbReference type="InterPro" id="IPR051673">
    <property type="entry name" value="SSDNA_exonuclease_RecJ"/>
</dbReference>
<dbReference type="InterPro" id="IPR041122">
    <property type="entry name" value="RecJ_OB"/>
</dbReference>
<comment type="similarity">
    <text evidence="1">Belongs to the RecJ family.</text>
</comment>
<dbReference type="Proteomes" id="UP000680279">
    <property type="component" value="Unassembled WGS sequence"/>
</dbReference>
<evidence type="ECO:0000313" key="8">
    <source>
        <dbReference type="Proteomes" id="UP000680279"/>
    </source>
</evidence>
<proteinExistence type="inferred from homology"/>
<evidence type="ECO:0000256" key="3">
    <source>
        <dbReference type="ARBA" id="ARBA00022801"/>
    </source>
</evidence>
<dbReference type="GO" id="GO:0004527">
    <property type="term" value="F:exonuclease activity"/>
    <property type="evidence" value="ECO:0007669"/>
    <property type="project" value="UniProtKB-KW"/>
</dbReference>
<accession>A0ABQ4K9Z2</accession>
<feature type="domain" description="DDH" evidence="5">
    <location>
        <begin position="65"/>
        <end position="204"/>
    </location>
</feature>
<sequence>MKYEVIGKNNLLNPVETILNNRGIEDIQSFLNVSDKDIIPWHKLRNIDKAVECLLKHIQNKNKLFVQVDSDFDGISSSVMLINYLRHTFDKPNIQWRLQEGKQHGVILDTVPEDVDLVIIPDAGSNQFKEHRVLAEKGIDVIVLDHHEVTRESSDAVVVNNQCSPDYTNKSLTGAGIVYKFLQALDNHLSVNHADNYLDLVSMGLIADVADSRELETRYYMNKGLSKIQNKFLKSLFEKQSFSTKGVINIVNTQFYIAPLVNAAVRSGSMQEKIQMMKAFLESNELIYNQRKEEHEDIFTATARLLTNIRARQNRLRDKGTELISERVKEKNLHENKVLIVNVTDILDKNLTGLVANRLIDRYKRPILLIRYDKKSNTLSGSARGYNKSPIKDFKEFLSNTKLFNYCEGHPQAFGVSIDVEKIIEANNLINEKLKDIEIDTEVHDVDFIVPANQLSPILIEEINDLRDVWGPNVEEPLIAINNLEVNKDEVQIMGSKKNTLKIVHRGVEYIKFFSSEKEWNSIVEQGERLVLDIVGKCSVNIWKDKKTPQIIIEDYDIIKTKKKQLIF</sequence>
<keyword evidence="2" id="KW-0540">Nuclease</keyword>
<protein>
    <submittedName>
        <fullName evidence="7">SPBc2 prophage-derived single-strand DNA-specific exonuclease YorK</fullName>
    </submittedName>
</protein>
<evidence type="ECO:0000259" key="5">
    <source>
        <dbReference type="Pfam" id="PF01368"/>
    </source>
</evidence>
<dbReference type="Gene3D" id="3.90.1640.30">
    <property type="match status" value="1"/>
</dbReference>
<dbReference type="PANTHER" id="PTHR30255:SF2">
    <property type="entry name" value="SINGLE-STRANDED-DNA-SPECIFIC EXONUCLEASE RECJ"/>
    <property type="match status" value="1"/>
</dbReference>
<keyword evidence="4 7" id="KW-0269">Exonuclease</keyword>
<comment type="caution">
    <text evidence="7">The sequence shown here is derived from an EMBL/GenBank/DDBJ whole genome shotgun (WGS) entry which is preliminary data.</text>
</comment>
<dbReference type="SUPFAM" id="SSF64182">
    <property type="entry name" value="DHH phosphoesterases"/>
    <property type="match status" value="1"/>
</dbReference>
<evidence type="ECO:0000259" key="6">
    <source>
        <dbReference type="Pfam" id="PF17768"/>
    </source>
</evidence>
<dbReference type="EMBL" id="BOQT01000018">
    <property type="protein sequence ID" value="GIN22538.1"/>
    <property type="molecule type" value="Genomic_DNA"/>
</dbReference>
<reference evidence="7 8" key="1">
    <citation type="submission" date="2021-03" db="EMBL/GenBank/DDBJ databases">
        <title>Antimicrobial resistance genes in bacteria isolated from Japanese honey, and their potential for conferring macrolide and lincosamide resistance in the American foulbrood pathogen Paenibacillus larvae.</title>
        <authorList>
            <person name="Okamoto M."/>
            <person name="Kumagai M."/>
            <person name="Kanamori H."/>
            <person name="Takamatsu D."/>
        </authorList>
    </citation>
    <scope>NUCLEOTIDE SEQUENCE [LARGE SCALE GENOMIC DNA]</scope>
    <source>
        <strain evidence="7 8">J1TS3</strain>
    </source>
</reference>